<dbReference type="AlphaFoldDB" id="A0A7N2M3T9"/>
<dbReference type="Proteomes" id="UP000594261">
    <property type="component" value="Chromosome 7"/>
</dbReference>
<dbReference type="GeneID" id="115951660"/>
<dbReference type="InterPro" id="IPR040404">
    <property type="entry name" value="Phylloplanin-like"/>
</dbReference>
<gene>
    <name evidence="1" type="primary">LOC115951660</name>
</gene>
<sequence>MTSETNSTNIHGLSFHGPLSSPSCFRNLSINGTNIAEIIVLGRVFCSLTGNPLPNIEASGLAGVNVALVCNGAQGSLGEALTNATGFYNIVLKTVDGITFDKSLCSMAVKLPVDNCILLPPTGTLTATITLVSIVQTALGAVANFLGGIVCL</sequence>
<dbReference type="OMA" id="ATCAVIP"/>
<dbReference type="OrthoDB" id="1104689at2759"/>
<keyword evidence="2" id="KW-1185">Reference proteome</keyword>
<dbReference type="PANTHER" id="PTHR34458:SF11">
    <property type="entry name" value="MD-2-RELATED LIPID-RECOGNITION DOMAIN-CONTAINING PROTEIN"/>
    <property type="match status" value="1"/>
</dbReference>
<dbReference type="KEGG" id="qlo:115951660"/>
<proteinExistence type="predicted"/>
<dbReference type="FunCoup" id="A0A7N2M3T9">
    <property type="interactions" value="50"/>
</dbReference>
<dbReference type="PANTHER" id="PTHR34458">
    <property type="entry name" value="POLLEN OLE E 1 ALLERGEN AND EXTENSIN FAMILY PROTEIN-RELATED"/>
    <property type="match status" value="1"/>
</dbReference>
<reference evidence="1 2" key="1">
    <citation type="journal article" date="2016" name="G3 (Bethesda)">
        <title>First Draft Assembly and Annotation of the Genome of a California Endemic Oak Quercus lobata Nee (Fagaceae).</title>
        <authorList>
            <person name="Sork V.L."/>
            <person name="Fitz-Gibbon S.T."/>
            <person name="Puiu D."/>
            <person name="Crepeau M."/>
            <person name="Gugger P.F."/>
            <person name="Sherman R."/>
            <person name="Stevens K."/>
            <person name="Langley C.H."/>
            <person name="Pellegrini M."/>
            <person name="Salzberg S.L."/>
        </authorList>
    </citation>
    <scope>NUCLEOTIDE SEQUENCE [LARGE SCALE GENOMIC DNA]</scope>
    <source>
        <strain evidence="1 2">cv. SW786</strain>
    </source>
</reference>
<evidence type="ECO:0008006" key="3">
    <source>
        <dbReference type="Google" id="ProtNLM"/>
    </source>
</evidence>
<protein>
    <recommendedName>
        <fullName evidence="3">Phylloplanin</fullName>
    </recommendedName>
</protein>
<dbReference type="InParanoid" id="A0A7N2M3T9"/>
<evidence type="ECO:0000313" key="2">
    <source>
        <dbReference type="Proteomes" id="UP000594261"/>
    </source>
</evidence>
<organism evidence="1 2">
    <name type="scientific">Quercus lobata</name>
    <name type="common">Valley oak</name>
    <dbReference type="NCBI Taxonomy" id="97700"/>
    <lineage>
        <taxon>Eukaryota</taxon>
        <taxon>Viridiplantae</taxon>
        <taxon>Streptophyta</taxon>
        <taxon>Embryophyta</taxon>
        <taxon>Tracheophyta</taxon>
        <taxon>Spermatophyta</taxon>
        <taxon>Magnoliopsida</taxon>
        <taxon>eudicotyledons</taxon>
        <taxon>Gunneridae</taxon>
        <taxon>Pentapetalae</taxon>
        <taxon>rosids</taxon>
        <taxon>fabids</taxon>
        <taxon>Fagales</taxon>
        <taxon>Fagaceae</taxon>
        <taxon>Quercus</taxon>
    </lineage>
</organism>
<dbReference type="Gramene" id="QL07p015274:mrna">
    <property type="protein sequence ID" value="QL07p015274:mrna:CDS:1"/>
    <property type="gene ID" value="QL07p015274"/>
</dbReference>
<evidence type="ECO:0000313" key="1">
    <source>
        <dbReference type="EnsemblPlants" id="QL07p015274:mrna:CDS:1"/>
    </source>
</evidence>
<dbReference type="EnsemblPlants" id="QL07p015274:mrna">
    <property type="protein sequence ID" value="QL07p015274:mrna:CDS:1"/>
    <property type="gene ID" value="QL07p015274"/>
</dbReference>
<dbReference type="EMBL" id="LRBV02000007">
    <property type="status" value="NOT_ANNOTATED_CDS"/>
    <property type="molecule type" value="Genomic_DNA"/>
</dbReference>
<name>A0A7N2M3T9_QUELO</name>
<reference evidence="1" key="2">
    <citation type="submission" date="2021-01" db="UniProtKB">
        <authorList>
            <consortium name="EnsemblPlants"/>
        </authorList>
    </citation>
    <scope>IDENTIFICATION</scope>
</reference>
<accession>A0A7N2M3T9</accession>
<dbReference type="RefSeq" id="XP_030924683.1">
    <property type="nucleotide sequence ID" value="XM_031068823.1"/>
</dbReference>